<dbReference type="PANTHER" id="PTHR10465">
    <property type="entry name" value="TRANSMEMBRANE GTPASE FZO1"/>
    <property type="match status" value="1"/>
</dbReference>
<reference evidence="8" key="2">
    <citation type="submission" date="2020-01" db="EMBL/GenBank/DDBJ databases">
        <authorList>
            <person name="Korhonen P.K.K."/>
            <person name="Guangxu M.G."/>
            <person name="Wang T.W."/>
            <person name="Stroehlein A.J.S."/>
            <person name="Young N.D."/>
            <person name="Ang C.-S.A."/>
            <person name="Fernando D.W.F."/>
            <person name="Lu H.L."/>
            <person name="Taylor S.T."/>
            <person name="Ehtesham M.E.M."/>
            <person name="Najaraj S.H.N."/>
            <person name="Harsha G.H.G."/>
            <person name="Madugundu A.M."/>
            <person name="Renuse S.R."/>
            <person name="Holt D.H."/>
            <person name="Pandey A.P."/>
            <person name="Papenfuss A.P."/>
            <person name="Gasser R.B.G."/>
            <person name="Fischer K.F."/>
        </authorList>
    </citation>
    <scope>NUCLEOTIDE SEQUENCE</scope>
    <source>
        <strain evidence="8">SSS_KF_BRIS2020</strain>
    </source>
</reference>
<dbReference type="EMBL" id="WVUK01000066">
    <property type="protein sequence ID" value="KAF7487953.1"/>
    <property type="molecule type" value="Genomic_DNA"/>
</dbReference>
<dbReference type="PANTHER" id="PTHR10465:SF4">
    <property type="entry name" value="DYNAMIN N-TERMINAL DOMAIN-CONTAINING PROTEIN"/>
    <property type="match status" value="1"/>
</dbReference>
<keyword evidence="2" id="KW-0547">Nucleotide-binding</keyword>
<evidence type="ECO:0000256" key="5">
    <source>
        <dbReference type="ARBA" id="ARBA00023136"/>
    </source>
</evidence>
<dbReference type="EnsemblMetazoa" id="SSS_6310s_mrna">
    <property type="protein sequence ID" value="KAF7487953.1"/>
    <property type="gene ID" value="SSS_6310"/>
</dbReference>
<evidence type="ECO:0000256" key="3">
    <source>
        <dbReference type="ARBA" id="ARBA00022801"/>
    </source>
</evidence>
<dbReference type="SUPFAM" id="SSF52540">
    <property type="entry name" value="P-loop containing nucleoside triphosphate hydrolases"/>
    <property type="match status" value="1"/>
</dbReference>
<evidence type="ECO:0000313" key="10">
    <source>
        <dbReference type="Proteomes" id="UP000070412"/>
    </source>
</evidence>
<feature type="domain" description="Dynamin N-terminal" evidence="7">
    <location>
        <begin position="129"/>
        <end position="226"/>
    </location>
</feature>
<accession>A0A834R0Y5</accession>
<evidence type="ECO:0000259" key="7">
    <source>
        <dbReference type="Pfam" id="PF00350"/>
    </source>
</evidence>
<keyword evidence="6" id="KW-0812">Transmembrane</keyword>
<dbReference type="Proteomes" id="UP000070412">
    <property type="component" value="Unassembled WGS sequence"/>
</dbReference>
<evidence type="ECO:0000256" key="1">
    <source>
        <dbReference type="ARBA" id="ARBA00004370"/>
    </source>
</evidence>
<feature type="transmembrane region" description="Helical" evidence="6">
    <location>
        <begin position="391"/>
        <end position="408"/>
    </location>
</feature>
<dbReference type="InterPro" id="IPR027417">
    <property type="entry name" value="P-loop_NTPase"/>
</dbReference>
<dbReference type="AlphaFoldDB" id="A0A834R0Y5"/>
<keyword evidence="10" id="KW-1185">Reference proteome</keyword>
<dbReference type="GO" id="GO:0005525">
    <property type="term" value="F:GTP binding"/>
    <property type="evidence" value="ECO:0007669"/>
    <property type="project" value="UniProtKB-KW"/>
</dbReference>
<keyword evidence="4" id="KW-0342">GTP-binding</keyword>
<sequence length="490" mass="56748">MLFVTFLVNGEFFSQELLIQKEYYFIIISLLLLFLLLFFRILRRVSNFEIFFRLNHIRFSIRSKAKANKSVLTNMSSLTSQLPSSSSSSEDTIIKELHSIYVDAEDGLLPIGQGLGLHNLNAPRRKINILLIGNHSSGKSSFINWYMDDKIQKTSVAIETQGFTIVTNGKSREKLIGKSVLHLYPYLKQLESIDGVLANLNVELTPVKSRQSHLINFIDTPGLVDGELHYPFEIEKAIIHLGNVSDLIFVFFDPIGQALCKRTLNLVEKLNNLYNERMRFFLTKADEAGDEPDRQKIMMQIVQELCKRKGLNRSGFDMMAIYLPNITGLKQREQMCSNQIDDVCQEINKAIVLHLQKTFNTMERDINQLDELADNKLKTFNTDLNSNLIKFLKLIFFILVCLQLPADIFLNPNGSISRFLSKYIPKDQLLVCSFIIILPLIFLYHHQSNFEQKVKLLEMMKAKKTKQKLNQYRTRYHQLLNEYLDKFIDK</sequence>
<evidence type="ECO:0000256" key="4">
    <source>
        <dbReference type="ARBA" id="ARBA00023134"/>
    </source>
</evidence>
<reference evidence="9" key="3">
    <citation type="submission" date="2022-06" db="UniProtKB">
        <authorList>
            <consortium name="EnsemblMetazoa"/>
        </authorList>
    </citation>
    <scope>IDENTIFICATION</scope>
</reference>
<comment type="subcellular location">
    <subcellularLocation>
        <location evidence="1">Membrane</location>
    </subcellularLocation>
</comment>
<dbReference type="Pfam" id="PF00350">
    <property type="entry name" value="Dynamin_N"/>
    <property type="match status" value="1"/>
</dbReference>
<reference evidence="10" key="1">
    <citation type="journal article" date="2020" name="PLoS Negl. Trop. Dis.">
        <title>High-quality nuclear genome for Sarcoptes scabiei-A critical resource for a neglected parasite.</title>
        <authorList>
            <person name="Korhonen P.K."/>
            <person name="Gasser R.B."/>
            <person name="Ma G."/>
            <person name="Wang T."/>
            <person name="Stroehlein A.J."/>
            <person name="Young N.D."/>
            <person name="Ang C.S."/>
            <person name="Fernando D.D."/>
            <person name="Lu H.C."/>
            <person name="Taylor S."/>
            <person name="Reynolds S.L."/>
            <person name="Mofiz E."/>
            <person name="Najaraj S.H."/>
            <person name="Gowda H."/>
            <person name="Madugundu A."/>
            <person name="Renuse S."/>
            <person name="Holt D."/>
            <person name="Pandey A."/>
            <person name="Papenfuss A.T."/>
            <person name="Fischer K."/>
        </authorList>
    </citation>
    <scope>NUCLEOTIDE SEQUENCE [LARGE SCALE GENOMIC DNA]</scope>
</reference>
<dbReference type="InterPro" id="IPR045063">
    <property type="entry name" value="Dynamin_N"/>
</dbReference>
<name>A0A834R0Y5_SARSC</name>
<dbReference type="Gene3D" id="3.40.50.300">
    <property type="entry name" value="P-loop containing nucleotide triphosphate hydrolases"/>
    <property type="match status" value="1"/>
</dbReference>
<keyword evidence="5 6" id="KW-0472">Membrane</keyword>
<keyword evidence="6" id="KW-1133">Transmembrane helix</keyword>
<feature type="transmembrane region" description="Helical" evidence="6">
    <location>
        <begin position="428"/>
        <end position="445"/>
    </location>
</feature>
<dbReference type="InterPro" id="IPR027094">
    <property type="entry name" value="Mitofusin_fam"/>
</dbReference>
<feature type="transmembrane region" description="Helical" evidence="6">
    <location>
        <begin position="23"/>
        <end position="42"/>
    </location>
</feature>
<organism evidence="8">
    <name type="scientific">Sarcoptes scabiei</name>
    <name type="common">Itch mite</name>
    <name type="synonym">Acarus scabiei</name>
    <dbReference type="NCBI Taxonomy" id="52283"/>
    <lineage>
        <taxon>Eukaryota</taxon>
        <taxon>Metazoa</taxon>
        <taxon>Ecdysozoa</taxon>
        <taxon>Arthropoda</taxon>
        <taxon>Chelicerata</taxon>
        <taxon>Arachnida</taxon>
        <taxon>Acari</taxon>
        <taxon>Acariformes</taxon>
        <taxon>Sarcoptiformes</taxon>
        <taxon>Astigmata</taxon>
        <taxon>Psoroptidia</taxon>
        <taxon>Sarcoptoidea</taxon>
        <taxon>Sarcoptidae</taxon>
        <taxon>Sarcoptinae</taxon>
        <taxon>Sarcoptes</taxon>
    </lineage>
</organism>
<gene>
    <name evidence="8" type="ORF">SSS_6310</name>
</gene>
<dbReference type="OrthoDB" id="1716625at2759"/>
<dbReference type="GO" id="GO:0003924">
    <property type="term" value="F:GTPase activity"/>
    <property type="evidence" value="ECO:0007669"/>
    <property type="project" value="InterPro"/>
</dbReference>
<dbReference type="GO" id="GO:0016020">
    <property type="term" value="C:membrane"/>
    <property type="evidence" value="ECO:0007669"/>
    <property type="project" value="UniProtKB-SubCell"/>
</dbReference>
<evidence type="ECO:0000313" key="8">
    <source>
        <dbReference type="EMBL" id="KAF7487953.1"/>
    </source>
</evidence>
<dbReference type="GO" id="GO:0007005">
    <property type="term" value="P:mitochondrion organization"/>
    <property type="evidence" value="ECO:0007669"/>
    <property type="project" value="UniProtKB-ARBA"/>
</dbReference>
<protein>
    <recommendedName>
        <fullName evidence="7">Dynamin N-terminal domain-containing protein</fullName>
    </recommendedName>
</protein>
<keyword evidence="3" id="KW-0378">Hydrolase</keyword>
<evidence type="ECO:0000313" key="9">
    <source>
        <dbReference type="EnsemblMetazoa" id="KAF7487953.1"/>
    </source>
</evidence>
<proteinExistence type="predicted"/>
<evidence type="ECO:0000256" key="2">
    <source>
        <dbReference type="ARBA" id="ARBA00022741"/>
    </source>
</evidence>
<evidence type="ECO:0000256" key="6">
    <source>
        <dbReference type="SAM" id="Phobius"/>
    </source>
</evidence>